<accession>A0A8K1GBS3</accession>
<reference evidence="1" key="1">
    <citation type="submission" date="2019-04" db="EMBL/GenBank/DDBJ databases">
        <title>Genome assembly of Zosterops borbonicus 15179.</title>
        <authorList>
            <person name="Leroy T."/>
            <person name="Anselmetti Y."/>
            <person name="Tilak M.-K."/>
            <person name="Nabholz B."/>
        </authorList>
    </citation>
    <scope>NUCLEOTIDE SEQUENCE</scope>
    <source>
        <strain evidence="1">HGM_15179</strain>
        <tissue evidence="1">Muscle</tissue>
    </source>
</reference>
<sequence length="193" mass="21384">MFANTRKENPENNQPVSLTFVPVKVTEQILLEALLRHMENREMIQDSQCGFAKGKSCLTNLVASRNGVTTLVNKGIAMDFFVWTCAEDIQECQLIINDNFFKAQEKSSVKPKKSNRHSIRCLEKLLGLPGSNVSNGILFIGILTGASDAFAADVFINKLDHEAEGVLCKLADDTKLVKSALRDGSLRFYSEKA</sequence>
<dbReference type="Proteomes" id="UP000796761">
    <property type="component" value="Unassembled WGS sequence"/>
</dbReference>
<dbReference type="EMBL" id="SWJQ01000388">
    <property type="protein sequence ID" value="TRZ15024.1"/>
    <property type="molecule type" value="Genomic_DNA"/>
</dbReference>
<keyword evidence="2" id="KW-1185">Reference proteome</keyword>
<gene>
    <name evidence="1" type="ORF">HGM15179_012075</name>
</gene>
<evidence type="ECO:0008006" key="3">
    <source>
        <dbReference type="Google" id="ProtNLM"/>
    </source>
</evidence>
<protein>
    <recommendedName>
        <fullName evidence="3">Reverse transcriptase</fullName>
    </recommendedName>
</protein>
<dbReference type="OrthoDB" id="6819250at2759"/>
<organism evidence="1 2">
    <name type="scientific">Zosterops borbonicus</name>
    <dbReference type="NCBI Taxonomy" id="364589"/>
    <lineage>
        <taxon>Eukaryota</taxon>
        <taxon>Metazoa</taxon>
        <taxon>Chordata</taxon>
        <taxon>Craniata</taxon>
        <taxon>Vertebrata</taxon>
        <taxon>Euteleostomi</taxon>
        <taxon>Archelosauria</taxon>
        <taxon>Archosauria</taxon>
        <taxon>Dinosauria</taxon>
        <taxon>Saurischia</taxon>
        <taxon>Theropoda</taxon>
        <taxon>Coelurosauria</taxon>
        <taxon>Aves</taxon>
        <taxon>Neognathae</taxon>
        <taxon>Neoaves</taxon>
        <taxon>Telluraves</taxon>
        <taxon>Australaves</taxon>
        <taxon>Passeriformes</taxon>
        <taxon>Sylvioidea</taxon>
        <taxon>Zosteropidae</taxon>
        <taxon>Zosterops</taxon>
    </lineage>
</organism>
<comment type="caution">
    <text evidence="1">The sequence shown here is derived from an EMBL/GenBank/DDBJ whole genome shotgun (WGS) entry which is preliminary data.</text>
</comment>
<proteinExistence type="predicted"/>
<evidence type="ECO:0000313" key="1">
    <source>
        <dbReference type="EMBL" id="TRZ15024.1"/>
    </source>
</evidence>
<dbReference type="AlphaFoldDB" id="A0A8K1GBS3"/>
<evidence type="ECO:0000313" key="2">
    <source>
        <dbReference type="Proteomes" id="UP000796761"/>
    </source>
</evidence>
<name>A0A8K1GBS3_9PASS</name>